<name>A0ABC8R975_9AQUA</name>
<dbReference type="EMBL" id="CAUOFW020000947">
    <property type="protein sequence ID" value="CAK9139198.1"/>
    <property type="molecule type" value="Genomic_DNA"/>
</dbReference>
<evidence type="ECO:0000313" key="1">
    <source>
        <dbReference type="EMBL" id="CAK9139198.1"/>
    </source>
</evidence>
<accession>A0ABC8R975</accession>
<keyword evidence="2" id="KW-1185">Reference proteome</keyword>
<sequence length="87" mass="9799">MDTQKCLFVLGNMASVVASSGSSASYEDDTRKPLWRYVSRSETLRDGGGNNLWQCNFCNQTRKNPFTESKRVLLGIKQGKAHTLNQR</sequence>
<organism evidence="1 2">
    <name type="scientific">Ilex paraguariensis</name>
    <name type="common">yerba mate</name>
    <dbReference type="NCBI Taxonomy" id="185542"/>
    <lineage>
        <taxon>Eukaryota</taxon>
        <taxon>Viridiplantae</taxon>
        <taxon>Streptophyta</taxon>
        <taxon>Embryophyta</taxon>
        <taxon>Tracheophyta</taxon>
        <taxon>Spermatophyta</taxon>
        <taxon>Magnoliopsida</taxon>
        <taxon>eudicotyledons</taxon>
        <taxon>Gunneridae</taxon>
        <taxon>Pentapetalae</taxon>
        <taxon>asterids</taxon>
        <taxon>campanulids</taxon>
        <taxon>Aquifoliales</taxon>
        <taxon>Aquifoliaceae</taxon>
        <taxon>Ilex</taxon>
    </lineage>
</organism>
<dbReference type="AlphaFoldDB" id="A0ABC8R975"/>
<comment type="caution">
    <text evidence="1">The sequence shown here is derived from an EMBL/GenBank/DDBJ whole genome shotgun (WGS) entry which is preliminary data.</text>
</comment>
<proteinExistence type="predicted"/>
<gene>
    <name evidence="1" type="ORF">ILEXP_LOCUS6586</name>
</gene>
<evidence type="ECO:0000313" key="2">
    <source>
        <dbReference type="Proteomes" id="UP001642360"/>
    </source>
</evidence>
<protein>
    <submittedName>
        <fullName evidence="1">Uncharacterized protein</fullName>
    </submittedName>
</protein>
<reference evidence="1 2" key="1">
    <citation type="submission" date="2024-02" db="EMBL/GenBank/DDBJ databases">
        <authorList>
            <person name="Vignale AGUSTIN F."/>
            <person name="Sosa J E."/>
            <person name="Modenutti C."/>
        </authorList>
    </citation>
    <scope>NUCLEOTIDE SEQUENCE [LARGE SCALE GENOMIC DNA]</scope>
</reference>
<dbReference type="Proteomes" id="UP001642360">
    <property type="component" value="Unassembled WGS sequence"/>
</dbReference>